<dbReference type="PROSITE" id="PS51379">
    <property type="entry name" value="4FE4S_FER_2"/>
    <property type="match status" value="2"/>
</dbReference>
<dbReference type="PANTHER" id="PTHR24960">
    <property type="entry name" value="PHOTOSYSTEM I IRON-SULFUR CENTER-RELATED"/>
    <property type="match status" value="1"/>
</dbReference>
<evidence type="ECO:0000259" key="5">
    <source>
        <dbReference type="PROSITE" id="PS51379"/>
    </source>
</evidence>
<dbReference type="InterPro" id="IPR017900">
    <property type="entry name" value="4Fe4S_Fe_S_CS"/>
</dbReference>
<dbReference type="Pfam" id="PF12838">
    <property type="entry name" value="Fer4_7"/>
    <property type="match status" value="1"/>
</dbReference>
<evidence type="ECO:0000313" key="6">
    <source>
        <dbReference type="EMBL" id="MEI4548703.1"/>
    </source>
</evidence>
<keyword evidence="2" id="KW-0479">Metal-binding</keyword>
<keyword evidence="4" id="KW-0411">Iron-sulfur</keyword>
<evidence type="ECO:0000313" key="7">
    <source>
        <dbReference type="Proteomes" id="UP001382455"/>
    </source>
</evidence>
<dbReference type="InterPro" id="IPR017896">
    <property type="entry name" value="4Fe4S_Fe-S-bd"/>
</dbReference>
<dbReference type="EMBL" id="JBAWKS010000001">
    <property type="protein sequence ID" value="MEI4548703.1"/>
    <property type="molecule type" value="Genomic_DNA"/>
</dbReference>
<gene>
    <name evidence="6" type="ORF">WAE96_03140</name>
</gene>
<keyword evidence="3" id="KW-0408">Iron</keyword>
<organism evidence="6 7">
    <name type="scientific">Pseudoalteromonas spongiae</name>
    <dbReference type="NCBI Taxonomy" id="298657"/>
    <lineage>
        <taxon>Bacteria</taxon>
        <taxon>Pseudomonadati</taxon>
        <taxon>Pseudomonadota</taxon>
        <taxon>Gammaproteobacteria</taxon>
        <taxon>Alteromonadales</taxon>
        <taxon>Pseudoalteromonadaceae</taxon>
        <taxon>Pseudoalteromonas</taxon>
    </lineage>
</organism>
<dbReference type="Proteomes" id="UP001382455">
    <property type="component" value="Unassembled WGS sequence"/>
</dbReference>
<dbReference type="NCBIfam" id="NF033683">
    <property type="entry name" value="di_4Fe-4S_YfhL"/>
    <property type="match status" value="1"/>
</dbReference>
<dbReference type="PANTHER" id="PTHR24960:SF79">
    <property type="entry name" value="PHOTOSYSTEM I IRON-SULFUR CENTER"/>
    <property type="match status" value="1"/>
</dbReference>
<evidence type="ECO:0000256" key="4">
    <source>
        <dbReference type="ARBA" id="ARBA00023014"/>
    </source>
</evidence>
<comment type="caution">
    <text evidence="6">The sequence shown here is derived from an EMBL/GenBank/DDBJ whole genome shotgun (WGS) entry which is preliminary data.</text>
</comment>
<protein>
    <submittedName>
        <fullName evidence="6">YfhL family 4Fe-4S dicluster ferredoxin</fullName>
    </submittedName>
</protein>
<evidence type="ECO:0000256" key="1">
    <source>
        <dbReference type="ARBA" id="ARBA00022485"/>
    </source>
</evidence>
<sequence>MALMINSKCINCDMCDPECPNQAIYMGDKIYQIDPDKCTECVGHYDQPTCVSVCPIDCIKKDPQHVESLDELAEKFIRLTSN</sequence>
<name>A0ABU8EP10_9GAMM</name>
<keyword evidence="7" id="KW-1185">Reference proteome</keyword>
<dbReference type="SUPFAM" id="SSF54862">
    <property type="entry name" value="4Fe-4S ferredoxins"/>
    <property type="match status" value="1"/>
</dbReference>
<dbReference type="RefSeq" id="WP_010560885.1">
    <property type="nucleotide sequence ID" value="NZ_JBAWKS010000001.1"/>
</dbReference>
<feature type="domain" description="4Fe-4S ferredoxin-type" evidence="5">
    <location>
        <begin position="1"/>
        <end position="29"/>
    </location>
</feature>
<evidence type="ECO:0000256" key="2">
    <source>
        <dbReference type="ARBA" id="ARBA00022723"/>
    </source>
</evidence>
<keyword evidence="1" id="KW-0004">4Fe-4S</keyword>
<accession>A0ABU8EP10</accession>
<dbReference type="InterPro" id="IPR047927">
    <property type="entry name" value="YfhL-like"/>
</dbReference>
<reference evidence="6 7" key="1">
    <citation type="submission" date="2023-12" db="EMBL/GenBank/DDBJ databases">
        <title>Friends and Foes: Symbiotic and Algicidal bacterial influence on Karenia brevis blooms.</title>
        <authorList>
            <person name="Fei C."/>
            <person name="Mohamed A.R."/>
            <person name="Booker A."/>
            <person name="Arshad M."/>
            <person name="Klass S."/>
            <person name="Ahn S."/>
            <person name="Gilbert P.M."/>
            <person name="Heil C.A."/>
            <person name="Martinez J.M."/>
            <person name="Amin S.A."/>
        </authorList>
    </citation>
    <scope>NUCLEOTIDE SEQUENCE [LARGE SCALE GENOMIC DNA]</scope>
    <source>
        <strain evidence="6 7">CE15</strain>
    </source>
</reference>
<evidence type="ECO:0000256" key="3">
    <source>
        <dbReference type="ARBA" id="ARBA00023004"/>
    </source>
</evidence>
<dbReference type="PROSITE" id="PS00198">
    <property type="entry name" value="4FE4S_FER_1"/>
    <property type="match status" value="1"/>
</dbReference>
<feature type="domain" description="4Fe-4S ferredoxin-type" evidence="5">
    <location>
        <begin position="31"/>
        <end position="64"/>
    </location>
</feature>
<dbReference type="InterPro" id="IPR050157">
    <property type="entry name" value="PSI_iron-sulfur_center"/>
</dbReference>
<proteinExistence type="predicted"/>
<dbReference type="Gene3D" id="3.30.70.20">
    <property type="match status" value="1"/>
</dbReference>